<comment type="caution">
    <text evidence="1">The sequence shown here is derived from an EMBL/GenBank/DDBJ whole genome shotgun (WGS) entry which is preliminary data.</text>
</comment>
<name>A0A8S0W2Q5_CYCAE</name>
<organism evidence="1 2">
    <name type="scientific">Cyclocybe aegerita</name>
    <name type="common">Black poplar mushroom</name>
    <name type="synonym">Agrocybe aegerita</name>
    <dbReference type="NCBI Taxonomy" id="1973307"/>
    <lineage>
        <taxon>Eukaryota</taxon>
        <taxon>Fungi</taxon>
        <taxon>Dikarya</taxon>
        <taxon>Basidiomycota</taxon>
        <taxon>Agaricomycotina</taxon>
        <taxon>Agaricomycetes</taxon>
        <taxon>Agaricomycetidae</taxon>
        <taxon>Agaricales</taxon>
        <taxon>Agaricineae</taxon>
        <taxon>Bolbitiaceae</taxon>
        <taxon>Cyclocybe</taxon>
    </lineage>
</organism>
<evidence type="ECO:0000313" key="1">
    <source>
        <dbReference type="EMBL" id="CAA7267845.1"/>
    </source>
</evidence>
<gene>
    <name evidence="1" type="ORF">AAE3_LOCUS10058</name>
</gene>
<protein>
    <submittedName>
        <fullName evidence="1">Uncharacterized protein</fullName>
    </submittedName>
</protein>
<evidence type="ECO:0000313" key="2">
    <source>
        <dbReference type="Proteomes" id="UP000467700"/>
    </source>
</evidence>
<reference evidence="1 2" key="1">
    <citation type="submission" date="2020-01" db="EMBL/GenBank/DDBJ databases">
        <authorList>
            <person name="Gupta K D."/>
        </authorList>
    </citation>
    <scope>NUCLEOTIDE SEQUENCE [LARGE SCALE GENOMIC DNA]</scope>
</reference>
<dbReference type="Proteomes" id="UP000467700">
    <property type="component" value="Unassembled WGS sequence"/>
</dbReference>
<dbReference type="AlphaFoldDB" id="A0A8S0W2Q5"/>
<dbReference type="EMBL" id="CACVBS010000063">
    <property type="protein sequence ID" value="CAA7267845.1"/>
    <property type="molecule type" value="Genomic_DNA"/>
</dbReference>
<proteinExistence type="predicted"/>
<sequence length="132" mass="14644">MIEKDTSRSSTTHPANNILITEVREHIDAASKYLTEGSTSWILPAFLSTRGLEKLAVWVKTSKMPRTFIHMPLAGYSMHVWKVSRQCRNLARLSYVAGPRSISAHTTVYAVALAPVRARHWGRGLSLASPGD</sequence>
<keyword evidence="2" id="KW-1185">Reference proteome</keyword>
<accession>A0A8S0W2Q5</accession>